<reference evidence="3" key="1">
    <citation type="journal article" date="2014" name="Int. J. Syst. Evol. Microbiol.">
        <title>Complete genome sequence of Corynebacterium casei LMG S-19264T (=DSM 44701T), isolated from a smear-ripened cheese.</title>
        <authorList>
            <consortium name="US DOE Joint Genome Institute (JGI-PGF)"/>
            <person name="Walter F."/>
            <person name="Albersmeier A."/>
            <person name="Kalinowski J."/>
            <person name="Ruckert C."/>
        </authorList>
    </citation>
    <scope>NUCLEOTIDE SEQUENCE</scope>
    <source>
        <strain evidence="3">CCM 7897</strain>
    </source>
</reference>
<protein>
    <submittedName>
        <fullName evidence="3">Transcriptional regulator</fullName>
    </submittedName>
</protein>
<dbReference type="InterPro" id="IPR009057">
    <property type="entry name" value="Homeodomain-like_sf"/>
</dbReference>
<feature type="domain" description="SIS" evidence="2">
    <location>
        <begin position="114"/>
        <end position="250"/>
    </location>
</feature>
<evidence type="ECO:0000313" key="3">
    <source>
        <dbReference type="EMBL" id="GGF50844.1"/>
    </source>
</evidence>
<dbReference type="GO" id="GO:0003700">
    <property type="term" value="F:DNA-binding transcription factor activity"/>
    <property type="evidence" value="ECO:0007669"/>
    <property type="project" value="InterPro"/>
</dbReference>
<dbReference type="Pfam" id="PF01380">
    <property type="entry name" value="SIS"/>
    <property type="match status" value="1"/>
</dbReference>
<proteinExistence type="predicted"/>
<dbReference type="CDD" id="cd04795">
    <property type="entry name" value="SIS"/>
    <property type="match status" value="1"/>
</dbReference>
<feature type="domain" description="HTH rpiR-type" evidence="1">
    <location>
        <begin position="1"/>
        <end position="67"/>
    </location>
</feature>
<dbReference type="EMBL" id="BMCT01000001">
    <property type="protein sequence ID" value="GGF50844.1"/>
    <property type="molecule type" value="Genomic_DNA"/>
</dbReference>
<dbReference type="InterPro" id="IPR000281">
    <property type="entry name" value="HTH_RpiR"/>
</dbReference>
<name>A0A917BLJ3_9HYPH</name>
<dbReference type="InterPro" id="IPR046348">
    <property type="entry name" value="SIS_dom_sf"/>
</dbReference>
<keyword evidence="4" id="KW-1185">Reference proteome</keyword>
<organism evidence="3 4">
    <name type="scientific">Azorhizobium oxalatiphilum</name>
    <dbReference type="NCBI Taxonomy" id="980631"/>
    <lineage>
        <taxon>Bacteria</taxon>
        <taxon>Pseudomonadati</taxon>
        <taxon>Pseudomonadota</taxon>
        <taxon>Alphaproteobacteria</taxon>
        <taxon>Hyphomicrobiales</taxon>
        <taxon>Xanthobacteraceae</taxon>
        <taxon>Azorhizobium</taxon>
    </lineage>
</organism>
<dbReference type="Pfam" id="PF01418">
    <property type="entry name" value="HTH_6"/>
    <property type="match status" value="1"/>
</dbReference>
<dbReference type="SUPFAM" id="SSF46689">
    <property type="entry name" value="Homeodomain-like"/>
    <property type="match status" value="1"/>
</dbReference>
<reference evidence="3" key="2">
    <citation type="submission" date="2020-09" db="EMBL/GenBank/DDBJ databases">
        <authorList>
            <person name="Sun Q."/>
            <person name="Sedlacek I."/>
        </authorList>
    </citation>
    <scope>NUCLEOTIDE SEQUENCE</scope>
    <source>
        <strain evidence="3">CCM 7897</strain>
    </source>
</reference>
<dbReference type="PROSITE" id="PS51071">
    <property type="entry name" value="HTH_RPIR"/>
    <property type="match status" value="1"/>
</dbReference>
<dbReference type="InterPro" id="IPR001347">
    <property type="entry name" value="SIS_dom"/>
</dbReference>
<evidence type="ECO:0000313" key="4">
    <source>
        <dbReference type="Proteomes" id="UP000606044"/>
    </source>
</evidence>
<dbReference type="Gene3D" id="1.10.10.10">
    <property type="entry name" value="Winged helix-like DNA-binding domain superfamily/Winged helix DNA-binding domain"/>
    <property type="match status" value="1"/>
</dbReference>
<dbReference type="GO" id="GO:1901135">
    <property type="term" value="P:carbohydrate derivative metabolic process"/>
    <property type="evidence" value="ECO:0007669"/>
    <property type="project" value="InterPro"/>
</dbReference>
<dbReference type="Proteomes" id="UP000606044">
    <property type="component" value="Unassembled WGS sequence"/>
</dbReference>
<dbReference type="SUPFAM" id="SSF53697">
    <property type="entry name" value="SIS domain"/>
    <property type="match status" value="1"/>
</dbReference>
<evidence type="ECO:0000259" key="1">
    <source>
        <dbReference type="PROSITE" id="PS51071"/>
    </source>
</evidence>
<dbReference type="GO" id="GO:0003677">
    <property type="term" value="F:DNA binding"/>
    <property type="evidence" value="ECO:0007669"/>
    <property type="project" value="InterPro"/>
</dbReference>
<dbReference type="PROSITE" id="PS51464">
    <property type="entry name" value="SIS"/>
    <property type="match status" value="1"/>
</dbReference>
<dbReference type="GO" id="GO:0097367">
    <property type="term" value="F:carbohydrate derivative binding"/>
    <property type="evidence" value="ECO:0007669"/>
    <property type="project" value="InterPro"/>
</dbReference>
<accession>A0A917BLJ3</accession>
<comment type="caution">
    <text evidence="3">The sequence shown here is derived from an EMBL/GenBank/DDBJ whole genome shotgun (WGS) entry which is preliminary data.</text>
</comment>
<dbReference type="Gene3D" id="3.40.50.10490">
    <property type="entry name" value="Glucose-6-phosphate isomerase like protein, domain 1"/>
    <property type="match status" value="1"/>
</dbReference>
<dbReference type="PANTHER" id="PTHR30514">
    <property type="entry name" value="GLUCOKINASE"/>
    <property type="match status" value="1"/>
</dbReference>
<sequence>MGHLRPAEQRMARFFVDQKSTVLLNSAAEIAEKAGTSDATVVRTARSLGFDGLAGLREAILSDITGPAPADRLARTLQDVSAASESALTHVLKEHYASVNSMASPEFGAAFERTVDTLFTARRRHVFGIGPSGCIAEYAAMQFNRIGLRSSSLSSSGIGLADKLQEMEAGDAVLMLAYAPIYREVSVALDRADELGVPTILISDSLGTLDGRIAELLPVARGRADHLAMHGATLVLVEAMIVALASRDKSSAVDSLRTFGALRGALDKSWLKRRVR</sequence>
<dbReference type="InterPro" id="IPR036388">
    <property type="entry name" value="WH-like_DNA-bd_sf"/>
</dbReference>
<dbReference type="AlphaFoldDB" id="A0A917BLJ3"/>
<evidence type="ECO:0000259" key="2">
    <source>
        <dbReference type="PROSITE" id="PS51464"/>
    </source>
</evidence>
<dbReference type="InterPro" id="IPR047640">
    <property type="entry name" value="RpiR-like"/>
</dbReference>
<gene>
    <name evidence="3" type="ORF">GCM10007301_07800</name>
</gene>